<evidence type="ECO:0000256" key="4">
    <source>
        <dbReference type="ARBA" id="ARBA00022801"/>
    </source>
</evidence>
<dbReference type="GO" id="GO:0016787">
    <property type="term" value="F:hydrolase activity"/>
    <property type="evidence" value="ECO:0007669"/>
    <property type="project" value="UniProtKB-KW"/>
</dbReference>
<keyword evidence="7" id="KW-0233">DNA recombination</keyword>
<dbReference type="InterPro" id="IPR010998">
    <property type="entry name" value="Integrase_recombinase_N"/>
</dbReference>
<dbReference type="InterPro" id="IPR044068">
    <property type="entry name" value="CB"/>
</dbReference>
<accession>A0A8S5TJE0</accession>
<dbReference type="SUPFAM" id="SSF54171">
    <property type="entry name" value="DNA-binding domain"/>
    <property type="match status" value="1"/>
</dbReference>
<evidence type="ECO:0000256" key="7">
    <source>
        <dbReference type="ARBA" id="ARBA00023172"/>
    </source>
</evidence>
<sequence length="423" mass="49415">MASQGQRRDSKHRILHTGESIRSNGKYQYKYVVNKKPKFLYSWRLVPTDPQPVGKQPCLSLRELEKLVCKDIDSRLDPLGKKMTVNELIGKYLKTKTGVKHNTIMNYKFVQNIMNNEEFGNQKIVDIKTSDAKLFLIKLQQDGKGSSTIKTIRGVLRPAFQMAVDDDVLLKNPFGFELVGVIVNTEHTREAISKEQMNKFLKFIRYDNVYYKYYDVFYLLFHTGLRISEFCGLTIKDLDMKNRIINIDHQLQRTSNMEYIIQSTKTNAGTRKLPMTEDVFETFRRILDSRPNDLPEIMVAGYCGFLFRDKKGMPEVAMHWEHRFNHAVKRYNDIFKLQMPNITPHICRHTYCSNQAKAGMNPKTLQYLMGHSDIGVTMNTYTHLGLDDAKNEMIRLEELEQARKEIEKTNDIKPMKQNMFKLI</sequence>
<dbReference type="Gene3D" id="3.30.160.60">
    <property type="entry name" value="Classic Zinc Finger"/>
    <property type="match status" value="1"/>
</dbReference>
<dbReference type="InterPro" id="IPR013762">
    <property type="entry name" value="Integrase-like_cat_sf"/>
</dbReference>
<keyword evidence="3" id="KW-0808">Transferase</keyword>
<evidence type="ECO:0000256" key="6">
    <source>
        <dbReference type="ARBA" id="ARBA00023125"/>
    </source>
</evidence>
<feature type="domain" description="Tyr recombinase" evidence="10">
    <location>
        <begin position="187"/>
        <end position="394"/>
    </location>
</feature>
<evidence type="ECO:0000256" key="2">
    <source>
        <dbReference type="ARBA" id="ARBA00016082"/>
    </source>
</evidence>
<keyword evidence="6 9" id="KW-0238">DNA-binding</keyword>
<evidence type="ECO:0000256" key="3">
    <source>
        <dbReference type="ARBA" id="ARBA00022679"/>
    </source>
</evidence>
<dbReference type="InterPro" id="IPR011010">
    <property type="entry name" value="DNA_brk_join_enz"/>
</dbReference>
<dbReference type="InterPro" id="IPR002104">
    <property type="entry name" value="Integrase_catalytic"/>
</dbReference>
<protein>
    <recommendedName>
        <fullName evidence="2">Integrase</fullName>
    </recommendedName>
</protein>
<keyword evidence="8" id="KW-1179">Viral genome integration</keyword>
<comment type="similarity">
    <text evidence="1">Belongs to the 'phage' integrase family.</text>
</comment>
<dbReference type="PANTHER" id="PTHR30349">
    <property type="entry name" value="PHAGE INTEGRASE-RELATED"/>
    <property type="match status" value="1"/>
</dbReference>
<feature type="domain" description="Core-binding (CB)" evidence="11">
    <location>
        <begin position="83"/>
        <end position="164"/>
    </location>
</feature>
<evidence type="ECO:0000259" key="10">
    <source>
        <dbReference type="PROSITE" id="PS51898"/>
    </source>
</evidence>
<evidence type="ECO:0000256" key="8">
    <source>
        <dbReference type="ARBA" id="ARBA00023195"/>
    </source>
</evidence>
<dbReference type="InterPro" id="IPR050090">
    <property type="entry name" value="Tyrosine_recombinase_XerCD"/>
</dbReference>
<dbReference type="Pfam" id="PF00589">
    <property type="entry name" value="Phage_integrase"/>
    <property type="match status" value="1"/>
</dbReference>
<evidence type="ECO:0000256" key="1">
    <source>
        <dbReference type="ARBA" id="ARBA00008857"/>
    </source>
</evidence>
<dbReference type="InterPro" id="IPR016177">
    <property type="entry name" value="DNA-bd_dom_sf"/>
</dbReference>
<dbReference type="EMBL" id="BK032840">
    <property type="protein sequence ID" value="DAF63444.1"/>
    <property type="molecule type" value="Genomic_DNA"/>
</dbReference>
<evidence type="ECO:0000256" key="5">
    <source>
        <dbReference type="ARBA" id="ARBA00022908"/>
    </source>
</evidence>
<organism evidence="12">
    <name type="scientific">Siphoviridae sp. ctgmM3</name>
    <dbReference type="NCBI Taxonomy" id="2827912"/>
    <lineage>
        <taxon>Viruses</taxon>
        <taxon>Duplodnaviria</taxon>
        <taxon>Heunggongvirae</taxon>
        <taxon>Uroviricota</taxon>
        <taxon>Caudoviricetes</taxon>
    </lineage>
</organism>
<evidence type="ECO:0000313" key="12">
    <source>
        <dbReference type="EMBL" id="DAF63444.1"/>
    </source>
</evidence>
<dbReference type="GO" id="GO:0044826">
    <property type="term" value="P:viral genome integration into host DNA"/>
    <property type="evidence" value="ECO:0007669"/>
    <property type="project" value="UniProtKB-KW"/>
</dbReference>
<dbReference type="GO" id="GO:0016740">
    <property type="term" value="F:transferase activity"/>
    <property type="evidence" value="ECO:0007669"/>
    <property type="project" value="UniProtKB-KW"/>
</dbReference>
<dbReference type="GO" id="GO:0008907">
    <property type="term" value="F:integrase activity"/>
    <property type="evidence" value="ECO:0007669"/>
    <property type="project" value="InterPro"/>
</dbReference>
<dbReference type="Pfam" id="PF02920">
    <property type="entry name" value="Integrase_DNA"/>
    <property type="match status" value="1"/>
</dbReference>
<dbReference type="Gene3D" id="1.10.443.10">
    <property type="entry name" value="Intergrase catalytic core"/>
    <property type="match status" value="1"/>
</dbReference>
<dbReference type="GO" id="GO:0075713">
    <property type="term" value="P:establishment of integrated proviral latency"/>
    <property type="evidence" value="ECO:0007669"/>
    <property type="project" value="UniProtKB-KW"/>
</dbReference>
<reference evidence="12" key="1">
    <citation type="journal article" date="2021" name="Proc. Natl. Acad. Sci. U.S.A.">
        <title>A Catalog of Tens of Thousands of Viruses from Human Metagenomes Reveals Hidden Associations with Chronic Diseases.</title>
        <authorList>
            <person name="Tisza M.J."/>
            <person name="Buck C.B."/>
        </authorList>
    </citation>
    <scope>NUCLEOTIDE SEQUENCE</scope>
    <source>
        <strain evidence="12">CtgmM3</strain>
    </source>
</reference>
<proteinExistence type="inferred from homology"/>
<keyword evidence="8" id="KW-1160">Virus entry into host cell</keyword>
<dbReference type="GO" id="GO:0006310">
    <property type="term" value="P:DNA recombination"/>
    <property type="evidence" value="ECO:0007669"/>
    <property type="project" value="UniProtKB-KW"/>
</dbReference>
<name>A0A8S5TJE0_9CAUD</name>
<dbReference type="Gene3D" id="1.10.150.130">
    <property type="match status" value="1"/>
</dbReference>
<evidence type="ECO:0000259" key="11">
    <source>
        <dbReference type="PROSITE" id="PS51900"/>
    </source>
</evidence>
<keyword evidence="5" id="KW-0229">DNA integration</keyword>
<dbReference type="PROSITE" id="PS51898">
    <property type="entry name" value="TYR_RECOMBINASE"/>
    <property type="match status" value="1"/>
</dbReference>
<evidence type="ECO:0000256" key="9">
    <source>
        <dbReference type="PROSITE-ProRule" id="PRU01248"/>
    </source>
</evidence>
<dbReference type="SUPFAM" id="SSF56349">
    <property type="entry name" value="DNA breaking-rejoining enzymes"/>
    <property type="match status" value="1"/>
</dbReference>
<dbReference type="GO" id="GO:0003677">
    <property type="term" value="F:DNA binding"/>
    <property type="evidence" value="ECO:0007669"/>
    <property type="project" value="UniProtKB-UniRule"/>
</dbReference>
<keyword evidence="4" id="KW-0378">Hydrolase</keyword>
<dbReference type="InterPro" id="IPR004191">
    <property type="entry name" value="Integrase_Tn916-type_DNA-bd_N"/>
</dbReference>
<dbReference type="PROSITE" id="PS51900">
    <property type="entry name" value="CB"/>
    <property type="match status" value="1"/>
</dbReference>
<dbReference type="PANTHER" id="PTHR30349:SF64">
    <property type="entry name" value="PROPHAGE INTEGRASE INTD-RELATED"/>
    <property type="match status" value="1"/>
</dbReference>
<dbReference type="CDD" id="cd01189">
    <property type="entry name" value="INT_ICEBs1_C_like"/>
    <property type="match status" value="1"/>
</dbReference>